<dbReference type="GO" id="GO:0031490">
    <property type="term" value="F:chromatin DNA binding"/>
    <property type="evidence" value="ECO:0007669"/>
    <property type="project" value="TreeGrafter"/>
</dbReference>
<accession>A0A165IC01</accession>
<evidence type="ECO:0000313" key="6">
    <source>
        <dbReference type="EMBL" id="KZF24689.1"/>
    </source>
</evidence>
<dbReference type="AlphaFoldDB" id="A0A165IC01"/>
<dbReference type="SMART" id="SM00558">
    <property type="entry name" value="JmjC"/>
    <property type="match status" value="1"/>
</dbReference>
<evidence type="ECO:0000313" key="7">
    <source>
        <dbReference type="Proteomes" id="UP000076632"/>
    </source>
</evidence>
<dbReference type="PANTHER" id="PTHR12549">
    <property type="entry name" value="JMJC DOMAIN-CONTAINING HISTONE DEMETHYLATION PROTEIN"/>
    <property type="match status" value="1"/>
</dbReference>
<organism evidence="6 7">
    <name type="scientific">Xylona heveae (strain CBS 132557 / TC161)</name>
    <dbReference type="NCBI Taxonomy" id="1328760"/>
    <lineage>
        <taxon>Eukaryota</taxon>
        <taxon>Fungi</taxon>
        <taxon>Dikarya</taxon>
        <taxon>Ascomycota</taxon>
        <taxon>Pezizomycotina</taxon>
        <taxon>Xylonomycetes</taxon>
        <taxon>Xylonales</taxon>
        <taxon>Xylonaceae</taxon>
        <taxon>Xylona</taxon>
    </lineage>
</organism>
<keyword evidence="2" id="KW-0479">Metal-binding</keyword>
<dbReference type="InParanoid" id="A0A165IC01"/>
<dbReference type="InterPro" id="IPR045109">
    <property type="entry name" value="LSDs-like"/>
</dbReference>
<dbReference type="GeneID" id="28900074"/>
<dbReference type="Proteomes" id="UP000076632">
    <property type="component" value="Unassembled WGS sequence"/>
</dbReference>
<keyword evidence="3" id="KW-0539">Nucleus</keyword>
<evidence type="ECO:0000256" key="2">
    <source>
        <dbReference type="ARBA" id="ARBA00022723"/>
    </source>
</evidence>
<evidence type="ECO:0000256" key="3">
    <source>
        <dbReference type="ARBA" id="ARBA00023242"/>
    </source>
</evidence>
<feature type="compositionally biased region" description="Basic and acidic residues" evidence="4">
    <location>
        <begin position="266"/>
        <end position="276"/>
    </location>
</feature>
<dbReference type="GO" id="GO:0046872">
    <property type="term" value="F:metal ion binding"/>
    <property type="evidence" value="ECO:0007669"/>
    <property type="project" value="UniProtKB-KW"/>
</dbReference>
<dbReference type="GO" id="GO:0000785">
    <property type="term" value="C:chromatin"/>
    <property type="evidence" value="ECO:0007669"/>
    <property type="project" value="TreeGrafter"/>
</dbReference>
<dbReference type="SUPFAM" id="SSF51197">
    <property type="entry name" value="Clavaminate synthase-like"/>
    <property type="match status" value="1"/>
</dbReference>
<feature type="region of interest" description="Disordered" evidence="4">
    <location>
        <begin position="266"/>
        <end position="294"/>
    </location>
</feature>
<name>A0A165IC01_XYLHT</name>
<evidence type="ECO:0000256" key="4">
    <source>
        <dbReference type="SAM" id="MobiDB-lite"/>
    </source>
</evidence>
<dbReference type="OMA" id="SCIERRN"/>
<dbReference type="GO" id="GO:0003712">
    <property type="term" value="F:transcription coregulator activity"/>
    <property type="evidence" value="ECO:0007669"/>
    <property type="project" value="TreeGrafter"/>
</dbReference>
<dbReference type="OrthoDB" id="1667110at2759"/>
<feature type="compositionally biased region" description="Polar residues" evidence="4">
    <location>
        <begin position="51"/>
        <end position="69"/>
    </location>
</feature>
<keyword evidence="7" id="KW-1185">Reference proteome</keyword>
<evidence type="ECO:0000256" key="1">
    <source>
        <dbReference type="ARBA" id="ARBA00004123"/>
    </source>
</evidence>
<reference evidence="6 7" key="1">
    <citation type="journal article" date="2016" name="Fungal Biol.">
        <title>The genome of Xylona heveae provides a window into fungal endophytism.</title>
        <authorList>
            <person name="Gazis R."/>
            <person name="Kuo A."/>
            <person name="Riley R."/>
            <person name="LaButti K."/>
            <person name="Lipzen A."/>
            <person name="Lin J."/>
            <person name="Amirebrahimi M."/>
            <person name="Hesse C.N."/>
            <person name="Spatafora J.W."/>
            <person name="Henrissat B."/>
            <person name="Hainaut M."/>
            <person name="Grigoriev I.V."/>
            <person name="Hibbett D.S."/>
        </authorList>
    </citation>
    <scope>NUCLEOTIDE SEQUENCE [LARGE SCALE GENOMIC DNA]</scope>
    <source>
        <strain evidence="6 7">TC161</strain>
    </source>
</reference>
<feature type="compositionally biased region" description="Polar residues" evidence="4">
    <location>
        <begin position="277"/>
        <end position="289"/>
    </location>
</feature>
<dbReference type="InterPro" id="IPR003347">
    <property type="entry name" value="JmjC_dom"/>
</dbReference>
<protein>
    <recommendedName>
        <fullName evidence="5">JmjC domain-containing protein</fullName>
    </recommendedName>
</protein>
<evidence type="ECO:0000259" key="5">
    <source>
        <dbReference type="PROSITE" id="PS51184"/>
    </source>
</evidence>
<comment type="subcellular location">
    <subcellularLocation>
        <location evidence="1">Nucleus</location>
    </subcellularLocation>
</comment>
<dbReference type="STRING" id="1328760.A0A165IC01"/>
<dbReference type="GO" id="GO:0000118">
    <property type="term" value="C:histone deacetylase complex"/>
    <property type="evidence" value="ECO:0007669"/>
    <property type="project" value="TreeGrafter"/>
</dbReference>
<dbReference type="EMBL" id="KV407456">
    <property type="protein sequence ID" value="KZF24689.1"/>
    <property type="molecule type" value="Genomic_DNA"/>
</dbReference>
<dbReference type="GO" id="GO:0006357">
    <property type="term" value="P:regulation of transcription by RNA polymerase II"/>
    <property type="evidence" value="ECO:0007669"/>
    <property type="project" value="TreeGrafter"/>
</dbReference>
<feature type="domain" description="JmjC" evidence="5">
    <location>
        <begin position="572"/>
        <end position="787"/>
    </location>
</feature>
<feature type="region of interest" description="Disordered" evidence="4">
    <location>
        <begin position="168"/>
        <end position="234"/>
    </location>
</feature>
<sequence>MDNQVASMTGEEDTNDRILLKSQPFSEPALRDEPNEPPAIRRHGATEHGISPQQSAGQKSNPPNGSAANNKKKNIHRIDRSAQPYTPSLSRSFPPVDRIIAKQATDQYYLVQAKTCNSFSTHPSDHWSLTGGIVPKCRTCIEKLAGGGGCRFQGVRAFAPVGGIVQDGASREMDEDGVREGKEIGKRKREESIDGKEEEDLGRRSKRSRRAVSQSDLGIEAIPKGSRVRKSGTSQALKNYQPVLKGFKDREQPDLRQWVLVGNWHDQDPAESKQDSTKGQGQGEASSSDKQPKLTKAEDAEYLLQMTAPALQGILSKIFRYLTAGGSEDGTGPTPALKSSPIIFRKPEPGERIVCDACGGACFLCSWMCVACGTEICLDCWEEWDPRPHGEGLTKSEEEAYMFVPRYDRCASRKRHTRAQFVLICRSTKSKIDWLHGLASAVAQEHVSFETKPEPKSIVECSTAVGDHHLRVCKYLFQSGDGILDENTFRSIWHSDGDPRRGTPIVLQGMLMRFKQAWTPKHFIRDHGKESCFLVDCVSSKTDTSPTTVGEFFEGFMQQTLKWEQRSVKLKDWPPDADFADHFPTLFEDFEQALPFPKHMSRKGHLNLASYFKDDMLKPDLGPKMYCAYPAPQFLKSAPEMQQERATTNLHLDVTDAINIMVYASTSSGEEGSEQTDKPAAVWDIFEPRSTQFLNRFLRQKYKDLKVDDPVNRQLFFLTDADLKVLDSEEWGYTKSFRIFQEPGDAVLIPAGCAHQVANGRSCIKVAVDFISPERIYVCADIMKSFRDLAANYEYHEQIEMEGGKPQRCGRTSKKDANLAKKEDVLQLYNSLVYCWLRLADVAEGMRRRNEAVKEEGR</sequence>
<dbReference type="Pfam" id="PF02373">
    <property type="entry name" value="JmjC"/>
    <property type="match status" value="1"/>
</dbReference>
<dbReference type="PANTHER" id="PTHR12549:SF38">
    <property type="entry name" value="JMJC DOMAIN-CONTAINING HISTONE DEMETHYLASE 2, ISOFORM A"/>
    <property type="match status" value="1"/>
</dbReference>
<dbReference type="GO" id="GO:0032454">
    <property type="term" value="F:histone H3K9 demethylase activity"/>
    <property type="evidence" value="ECO:0007669"/>
    <property type="project" value="InterPro"/>
</dbReference>
<gene>
    <name evidence="6" type="ORF">L228DRAFT_267001</name>
</gene>
<feature type="compositionally biased region" description="Basic and acidic residues" evidence="4">
    <location>
        <begin position="169"/>
        <end position="195"/>
    </location>
</feature>
<dbReference type="PROSITE" id="PS51184">
    <property type="entry name" value="JMJC"/>
    <property type="match status" value="1"/>
</dbReference>
<proteinExistence type="predicted"/>
<dbReference type="Gene3D" id="2.60.120.650">
    <property type="entry name" value="Cupin"/>
    <property type="match status" value="1"/>
</dbReference>
<dbReference type="RefSeq" id="XP_018190244.1">
    <property type="nucleotide sequence ID" value="XM_018334937.1"/>
</dbReference>
<feature type="region of interest" description="Disordered" evidence="4">
    <location>
        <begin position="1"/>
        <end position="93"/>
    </location>
</feature>